<dbReference type="EMBL" id="ML976691">
    <property type="protein sequence ID" value="KAF1971755.1"/>
    <property type="molecule type" value="Genomic_DNA"/>
</dbReference>
<protein>
    <recommendedName>
        <fullName evidence="2">Nephrocystin 3-like N-terminal domain-containing protein</fullName>
    </recommendedName>
</protein>
<evidence type="ECO:0000256" key="1">
    <source>
        <dbReference type="ARBA" id="ARBA00022737"/>
    </source>
</evidence>
<dbReference type="PANTHER" id="PTHR10039">
    <property type="entry name" value="AMELOGENIN"/>
    <property type="match status" value="1"/>
</dbReference>
<dbReference type="Pfam" id="PF24883">
    <property type="entry name" value="NPHP3_N"/>
    <property type="match status" value="1"/>
</dbReference>
<evidence type="ECO:0000313" key="4">
    <source>
        <dbReference type="Proteomes" id="UP000800036"/>
    </source>
</evidence>
<dbReference type="PANTHER" id="PTHR10039:SF5">
    <property type="entry name" value="NACHT DOMAIN-CONTAINING PROTEIN"/>
    <property type="match status" value="1"/>
</dbReference>
<dbReference type="InterPro" id="IPR027417">
    <property type="entry name" value="P-loop_NTPase"/>
</dbReference>
<name>A0A6A5V3R9_9PLEO</name>
<dbReference type="Proteomes" id="UP000800036">
    <property type="component" value="Unassembled WGS sequence"/>
</dbReference>
<sequence length="625" mass="72817">MSKPPYNRHRYQKVVEQNHREILKLESAQAVRLTTLSMKFDVLLKEQVSCSYPLEVLRILHLPEIRKRWYSIETADQRSNEWIFDRQKTSFGSWLESEEPTDGIFYITGKAGSGKSTLMKFIAEDSRTMESLEKWTGDSDLHQPSYYFWNQGTEMQKSGVGLFQSLLYQILRSAPDLIDTVCNRVLHHEPWAKEEWYDTFRCTEEETRLNAKFCFLIDGLDEYGGEEIDIIRLLEALSISGRIKICASSRPGRQYEAFLQRHNRMLDIVDLTQEDMQGHINVHLQDSANWRRLEALYPNDTRDIVDKVSTRADGVWLWVFLVTNDIVKEANKNEGIETLIQIVERFPDDLHKYSEDMIARIPKLHRSDMTGIFLVAVEEVQPLPLYAFALLEKEKKNPAYVLNCGIDATIFFVVDDQPHPIVLKHSVDFLHRTVRDFLRDYDLRAHLKTKSFNPLISLSRICLGLLKAVPVYNFRYIQTVNMTMALTDELLYYAQETEIRCNSDEYEPMVSLLDKLDEVNSHHARGIRNHWTHARDLPKARGLDDYNKGGNCNFIALAVQARIVKYGDRYWITRFDRRVTPILMPYHHIRDNPSVSVEMVDLLLSPEIAANPNQPVRLNGDRSVW</sequence>
<dbReference type="InterPro" id="IPR056884">
    <property type="entry name" value="NPHP3-like_N"/>
</dbReference>
<dbReference type="Gene3D" id="3.40.50.300">
    <property type="entry name" value="P-loop containing nucleotide triphosphate hydrolases"/>
    <property type="match status" value="1"/>
</dbReference>
<dbReference type="OrthoDB" id="443402at2759"/>
<feature type="domain" description="Nephrocystin 3-like N-terminal" evidence="2">
    <location>
        <begin position="80"/>
        <end position="250"/>
    </location>
</feature>
<keyword evidence="4" id="KW-1185">Reference proteome</keyword>
<evidence type="ECO:0000259" key="2">
    <source>
        <dbReference type="Pfam" id="PF24883"/>
    </source>
</evidence>
<accession>A0A6A5V3R9</accession>
<dbReference type="SUPFAM" id="SSF52540">
    <property type="entry name" value="P-loop containing nucleoside triphosphate hydrolases"/>
    <property type="match status" value="1"/>
</dbReference>
<proteinExistence type="predicted"/>
<organism evidence="3 4">
    <name type="scientific">Bimuria novae-zelandiae CBS 107.79</name>
    <dbReference type="NCBI Taxonomy" id="1447943"/>
    <lineage>
        <taxon>Eukaryota</taxon>
        <taxon>Fungi</taxon>
        <taxon>Dikarya</taxon>
        <taxon>Ascomycota</taxon>
        <taxon>Pezizomycotina</taxon>
        <taxon>Dothideomycetes</taxon>
        <taxon>Pleosporomycetidae</taxon>
        <taxon>Pleosporales</taxon>
        <taxon>Massarineae</taxon>
        <taxon>Didymosphaeriaceae</taxon>
        <taxon>Bimuria</taxon>
    </lineage>
</organism>
<keyword evidence="1" id="KW-0677">Repeat</keyword>
<gene>
    <name evidence="3" type="ORF">BU23DRAFT_581283</name>
</gene>
<reference evidence="3" key="1">
    <citation type="journal article" date="2020" name="Stud. Mycol.">
        <title>101 Dothideomycetes genomes: a test case for predicting lifestyles and emergence of pathogens.</title>
        <authorList>
            <person name="Haridas S."/>
            <person name="Albert R."/>
            <person name="Binder M."/>
            <person name="Bloem J."/>
            <person name="Labutti K."/>
            <person name="Salamov A."/>
            <person name="Andreopoulos B."/>
            <person name="Baker S."/>
            <person name="Barry K."/>
            <person name="Bills G."/>
            <person name="Bluhm B."/>
            <person name="Cannon C."/>
            <person name="Castanera R."/>
            <person name="Culley D."/>
            <person name="Daum C."/>
            <person name="Ezra D."/>
            <person name="Gonzalez J."/>
            <person name="Henrissat B."/>
            <person name="Kuo A."/>
            <person name="Liang C."/>
            <person name="Lipzen A."/>
            <person name="Lutzoni F."/>
            <person name="Magnuson J."/>
            <person name="Mondo S."/>
            <person name="Nolan M."/>
            <person name="Ohm R."/>
            <person name="Pangilinan J."/>
            <person name="Park H.-J."/>
            <person name="Ramirez L."/>
            <person name="Alfaro M."/>
            <person name="Sun H."/>
            <person name="Tritt A."/>
            <person name="Yoshinaga Y."/>
            <person name="Zwiers L.-H."/>
            <person name="Turgeon B."/>
            <person name="Goodwin S."/>
            <person name="Spatafora J."/>
            <person name="Crous P."/>
            <person name="Grigoriev I."/>
        </authorList>
    </citation>
    <scope>NUCLEOTIDE SEQUENCE</scope>
    <source>
        <strain evidence="3">CBS 107.79</strain>
    </source>
</reference>
<dbReference type="AlphaFoldDB" id="A0A6A5V3R9"/>
<evidence type="ECO:0000313" key="3">
    <source>
        <dbReference type="EMBL" id="KAF1971755.1"/>
    </source>
</evidence>